<gene>
    <name evidence="2" type="ORF">SAMN05421578_11316</name>
</gene>
<feature type="transmembrane region" description="Helical" evidence="1">
    <location>
        <begin position="12"/>
        <end position="32"/>
    </location>
</feature>
<name>A0ABY1K8D3_9BACL</name>
<organism evidence="2 3">
    <name type="scientific">Paenibacillus macquariensis</name>
    <dbReference type="NCBI Taxonomy" id="948756"/>
    <lineage>
        <taxon>Bacteria</taxon>
        <taxon>Bacillati</taxon>
        <taxon>Bacillota</taxon>
        <taxon>Bacilli</taxon>
        <taxon>Bacillales</taxon>
        <taxon>Paenibacillaceae</taxon>
        <taxon>Paenibacillus</taxon>
    </lineage>
</organism>
<feature type="transmembrane region" description="Helical" evidence="1">
    <location>
        <begin position="44"/>
        <end position="63"/>
    </location>
</feature>
<keyword evidence="1" id="KW-0472">Membrane</keyword>
<accession>A0ABY1K8D3</accession>
<keyword evidence="3" id="KW-1185">Reference proteome</keyword>
<evidence type="ECO:0000256" key="1">
    <source>
        <dbReference type="SAM" id="Phobius"/>
    </source>
</evidence>
<protein>
    <recommendedName>
        <fullName evidence="4">SigmaY antisigma factor component</fullName>
    </recommendedName>
</protein>
<dbReference type="RefSeq" id="WP_280175214.1">
    <property type="nucleotide sequence ID" value="NZ_FTNK01000013.1"/>
</dbReference>
<keyword evidence="1" id="KW-1133">Transmembrane helix</keyword>
<evidence type="ECO:0008006" key="4">
    <source>
        <dbReference type="Google" id="ProtNLM"/>
    </source>
</evidence>
<proteinExistence type="predicted"/>
<reference evidence="2 3" key="1">
    <citation type="submission" date="2017-01" db="EMBL/GenBank/DDBJ databases">
        <authorList>
            <person name="Varghese N."/>
            <person name="Submissions S."/>
        </authorList>
    </citation>
    <scope>NUCLEOTIDE SEQUENCE [LARGE SCALE GENOMIC DNA]</scope>
    <source>
        <strain evidence="2 3">ATCC 23464</strain>
    </source>
</reference>
<evidence type="ECO:0000313" key="3">
    <source>
        <dbReference type="Proteomes" id="UP000186666"/>
    </source>
</evidence>
<evidence type="ECO:0000313" key="2">
    <source>
        <dbReference type="EMBL" id="SIR40477.1"/>
    </source>
</evidence>
<dbReference type="Proteomes" id="UP000186666">
    <property type="component" value="Unassembled WGS sequence"/>
</dbReference>
<sequence length="79" mass="9555">MSEIMNELKEIPIWLIVTLVPLLLIQGTWLFIDAGKRGKWRWFWGLWGMVYIPIPLLLYLFFVRLPDERRKKSHGRKDD</sequence>
<comment type="caution">
    <text evidence="2">The sequence shown here is derived from an EMBL/GenBank/DDBJ whole genome shotgun (WGS) entry which is preliminary data.</text>
</comment>
<keyword evidence="1" id="KW-0812">Transmembrane</keyword>
<dbReference type="EMBL" id="FTNK01000013">
    <property type="protein sequence ID" value="SIR40477.1"/>
    <property type="molecule type" value="Genomic_DNA"/>
</dbReference>